<evidence type="ECO:0000256" key="2">
    <source>
        <dbReference type="ARBA" id="ARBA00004613"/>
    </source>
</evidence>
<protein>
    <submittedName>
        <fullName evidence="9">Uncharacterized protein</fullName>
    </submittedName>
</protein>
<keyword evidence="6" id="KW-1015">Disulfide bond</keyword>
<evidence type="ECO:0000256" key="7">
    <source>
        <dbReference type="ARBA" id="ARBA00023239"/>
    </source>
</evidence>
<keyword evidence="3" id="KW-0964">Secreted</keyword>
<dbReference type="EMBL" id="JAFNEN010000480">
    <property type="protein sequence ID" value="KAG8182096.1"/>
    <property type="molecule type" value="Genomic_DNA"/>
</dbReference>
<evidence type="ECO:0000256" key="4">
    <source>
        <dbReference type="ARBA" id="ARBA00022723"/>
    </source>
</evidence>
<dbReference type="Proteomes" id="UP000827092">
    <property type="component" value="Unassembled WGS sequence"/>
</dbReference>
<accession>A0AAV6UEL9</accession>
<keyword evidence="4" id="KW-0479">Metal-binding</keyword>
<keyword evidence="5" id="KW-0460">Magnesium</keyword>
<keyword evidence="8" id="KW-0732">Signal</keyword>
<proteinExistence type="predicted"/>
<dbReference type="InterPro" id="IPR017946">
    <property type="entry name" value="PLC-like_Pdiesterase_TIM-brl"/>
</dbReference>
<dbReference type="GO" id="GO:0046872">
    <property type="term" value="F:metal ion binding"/>
    <property type="evidence" value="ECO:0007669"/>
    <property type="project" value="UniProtKB-KW"/>
</dbReference>
<dbReference type="Gene3D" id="3.20.20.190">
    <property type="entry name" value="Phosphatidylinositol (PI) phosphodiesterase"/>
    <property type="match status" value="1"/>
</dbReference>
<sequence length="306" mass="34683">MSHFMNLLLRLLLLSPLPFALCDVQRPFYVIGHMVNDVGLIEPFLDMGSNGLESDVHFSPNGSVKELFHGFPCDLGRRCTDRSDLADFLDKVRELTDSGAKNGYYQKQLVMLFFDMKMGTSGNKTKSAVDVLDHLVEHLWTEDKIRQQEIRVLLYIERERNSDFILSFARELRLRNLDHLSRNIGFDGGIGDVANIRQMFQNLNVTANVWLGNGITNVLRPLLNDTRLGRLLSVRDSSSGFVSKVYDWTVDSKAVMRGSLRLGVDGMITNQPSTLVGVLEEPEFREAFRLATVEDDCFERFVGKTA</sequence>
<comment type="caution">
    <text evidence="9">The sequence shown here is derived from an EMBL/GenBank/DDBJ whole genome shotgun (WGS) entry which is preliminary data.</text>
</comment>
<dbReference type="AlphaFoldDB" id="A0AAV6UEL9"/>
<dbReference type="SUPFAM" id="SSF51695">
    <property type="entry name" value="PLC-like phosphodiesterases"/>
    <property type="match status" value="1"/>
</dbReference>
<gene>
    <name evidence="9" type="ORF">JTE90_018368</name>
</gene>
<evidence type="ECO:0000256" key="5">
    <source>
        <dbReference type="ARBA" id="ARBA00022842"/>
    </source>
</evidence>
<dbReference type="GO" id="GO:0008081">
    <property type="term" value="F:phosphoric diester hydrolase activity"/>
    <property type="evidence" value="ECO:0007669"/>
    <property type="project" value="InterPro"/>
</dbReference>
<dbReference type="GO" id="GO:0006629">
    <property type="term" value="P:lipid metabolic process"/>
    <property type="evidence" value="ECO:0007669"/>
    <property type="project" value="InterPro"/>
</dbReference>
<name>A0AAV6UEL9_9ARAC</name>
<dbReference type="GO" id="GO:0016829">
    <property type="term" value="F:lyase activity"/>
    <property type="evidence" value="ECO:0007669"/>
    <property type="project" value="UniProtKB-KW"/>
</dbReference>
<evidence type="ECO:0000313" key="10">
    <source>
        <dbReference type="Proteomes" id="UP000827092"/>
    </source>
</evidence>
<feature type="signal peptide" evidence="8">
    <location>
        <begin position="1"/>
        <end position="22"/>
    </location>
</feature>
<evidence type="ECO:0000256" key="6">
    <source>
        <dbReference type="ARBA" id="ARBA00023157"/>
    </source>
</evidence>
<evidence type="ECO:0000256" key="8">
    <source>
        <dbReference type="SAM" id="SignalP"/>
    </source>
</evidence>
<evidence type="ECO:0000256" key="1">
    <source>
        <dbReference type="ARBA" id="ARBA00000110"/>
    </source>
</evidence>
<keyword evidence="7" id="KW-0456">Lyase</keyword>
<comment type="subcellular location">
    <subcellularLocation>
        <location evidence="2">Secreted</location>
    </subcellularLocation>
</comment>
<dbReference type="GO" id="GO:0005576">
    <property type="term" value="C:extracellular region"/>
    <property type="evidence" value="ECO:0007669"/>
    <property type="project" value="UniProtKB-SubCell"/>
</dbReference>
<keyword evidence="10" id="KW-1185">Reference proteome</keyword>
<reference evidence="9 10" key="1">
    <citation type="journal article" date="2022" name="Nat. Ecol. Evol.">
        <title>A masculinizing supergene underlies an exaggerated male reproductive morph in a spider.</title>
        <authorList>
            <person name="Hendrickx F."/>
            <person name="De Corte Z."/>
            <person name="Sonet G."/>
            <person name="Van Belleghem S.M."/>
            <person name="Kostlbacher S."/>
            <person name="Vangestel C."/>
        </authorList>
    </citation>
    <scope>NUCLEOTIDE SEQUENCE [LARGE SCALE GENOMIC DNA]</scope>
    <source>
        <strain evidence="9">W744_W776</strain>
    </source>
</reference>
<evidence type="ECO:0000313" key="9">
    <source>
        <dbReference type="EMBL" id="KAG8182096.1"/>
    </source>
</evidence>
<organism evidence="9 10">
    <name type="scientific">Oedothorax gibbosus</name>
    <dbReference type="NCBI Taxonomy" id="931172"/>
    <lineage>
        <taxon>Eukaryota</taxon>
        <taxon>Metazoa</taxon>
        <taxon>Ecdysozoa</taxon>
        <taxon>Arthropoda</taxon>
        <taxon>Chelicerata</taxon>
        <taxon>Arachnida</taxon>
        <taxon>Araneae</taxon>
        <taxon>Araneomorphae</taxon>
        <taxon>Entelegynae</taxon>
        <taxon>Araneoidea</taxon>
        <taxon>Linyphiidae</taxon>
        <taxon>Erigoninae</taxon>
        <taxon>Oedothorax</taxon>
    </lineage>
</organism>
<evidence type="ECO:0000256" key="3">
    <source>
        <dbReference type="ARBA" id="ARBA00022525"/>
    </source>
</evidence>
<feature type="chain" id="PRO_5043585797" evidence="8">
    <location>
        <begin position="23"/>
        <end position="306"/>
    </location>
</feature>
<comment type="catalytic activity">
    <reaction evidence="1">
        <text>an N-(acyl)-sphingosylphosphoethanolamine = an N-(acyl)-sphingosyl-1,3-cyclic phosphate + ethanolamine</text>
        <dbReference type="Rhea" id="RHEA:60648"/>
        <dbReference type="ChEBI" id="CHEBI:57603"/>
        <dbReference type="ChEBI" id="CHEBI:143891"/>
        <dbReference type="ChEBI" id="CHEBI:143892"/>
    </reaction>
</comment>